<evidence type="ECO:0000313" key="9">
    <source>
        <dbReference type="EMBL" id="GBB93201.1"/>
    </source>
</evidence>
<feature type="compositionally biased region" description="Low complexity" evidence="6">
    <location>
        <begin position="53"/>
        <end position="71"/>
    </location>
</feature>
<keyword evidence="10" id="KW-1185">Reference proteome</keyword>
<gene>
    <name evidence="9" type="ORF">RclHR1_02130014</name>
</gene>
<keyword evidence="5 7" id="KW-0472">Membrane</keyword>
<keyword evidence="4 7" id="KW-1133">Transmembrane helix</keyword>
<sequence length="211" mass="23482">MPSPTGNVKQPQTRLTNRRSFGSADSNYSSYDLDNVIETPDGKKDKKNKGILNNNSPQINSDNNNNVNNNDDSPKSLWGKFNPSLTLENKASVARDHLANERTFLAWLRTSLSFISIGIAITQLFRLSKLQNNGQPTTNEYDKGGKLLGIIFIILGIVFLSFGITRYFHSQYLMTQGHFPASRGSVVIGTILTLLVLATFFIVIIINDRKS</sequence>
<dbReference type="InterPro" id="IPR003807">
    <property type="entry name" value="DUF202"/>
</dbReference>
<evidence type="ECO:0000256" key="6">
    <source>
        <dbReference type="SAM" id="MobiDB-lite"/>
    </source>
</evidence>
<comment type="subcellular location">
    <subcellularLocation>
        <location evidence="1">Cell membrane</location>
        <topology evidence="1">Multi-pass membrane protein</topology>
    </subcellularLocation>
</comment>
<evidence type="ECO:0000256" key="1">
    <source>
        <dbReference type="ARBA" id="ARBA00004651"/>
    </source>
</evidence>
<protein>
    <recommendedName>
        <fullName evidence="8">DUF202 domain-containing protein</fullName>
    </recommendedName>
</protein>
<evidence type="ECO:0000256" key="7">
    <source>
        <dbReference type="SAM" id="Phobius"/>
    </source>
</evidence>
<organism evidence="9 10">
    <name type="scientific">Rhizophagus clarus</name>
    <dbReference type="NCBI Taxonomy" id="94130"/>
    <lineage>
        <taxon>Eukaryota</taxon>
        <taxon>Fungi</taxon>
        <taxon>Fungi incertae sedis</taxon>
        <taxon>Mucoromycota</taxon>
        <taxon>Glomeromycotina</taxon>
        <taxon>Glomeromycetes</taxon>
        <taxon>Glomerales</taxon>
        <taxon>Glomeraceae</taxon>
        <taxon>Rhizophagus</taxon>
    </lineage>
</organism>
<keyword evidence="3 7" id="KW-0812">Transmembrane</keyword>
<comment type="caution">
    <text evidence="9">The sequence shown here is derived from an EMBL/GenBank/DDBJ whole genome shotgun (WGS) entry which is preliminary data.</text>
</comment>
<dbReference type="Proteomes" id="UP000247702">
    <property type="component" value="Unassembled WGS sequence"/>
</dbReference>
<proteinExistence type="predicted"/>
<dbReference type="Pfam" id="PF02656">
    <property type="entry name" value="DUF202"/>
    <property type="match status" value="1"/>
</dbReference>
<feature type="transmembrane region" description="Helical" evidence="7">
    <location>
        <begin position="145"/>
        <end position="165"/>
    </location>
</feature>
<feature type="transmembrane region" description="Helical" evidence="7">
    <location>
        <begin position="104"/>
        <end position="125"/>
    </location>
</feature>
<evidence type="ECO:0000259" key="8">
    <source>
        <dbReference type="Pfam" id="PF02656"/>
    </source>
</evidence>
<dbReference type="InterPro" id="IPR052053">
    <property type="entry name" value="IM_YidH-like"/>
</dbReference>
<name>A0A2Z6R899_9GLOM</name>
<feature type="compositionally biased region" description="Polar residues" evidence="6">
    <location>
        <begin position="1"/>
        <end position="32"/>
    </location>
</feature>
<dbReference type="PANTHER" id="PTHR34187:SF2">
    <property type="entry name" value="DUF202 DOMAIN-CONTAINING PROTEIN"/>
    <property type="match status" value="1"/>
</dbReference>
<feature type="domain" description="DUF202" evidence="8">
    <location>
        <begin position="95"/>
        <end position="171"/>
    </location>
</feature>
<dbReference type="GO" id="GO:0005886">
    <property type="term" value="C:plasma membrane"/>
    <property type="evidence" value="ECO:0007669"/>
    <property type="project" value="UniProtKB-SubCell"/>
</dbReference>
<evidence type="ECO:0000256" key="3">
    <source>
        <dbReference type="ARBA" id="ARBA00022692"/>
    </source>
</evidence>
<evidence type="ECO:0000256" key="5">
    <source>
        <dbReference type="ARBA" id="ARBA00023136"/>
    </source>
</evidence>
<evidence type="ECO:0000313" key="10">
    <source>
        <dbReference type="Proteomes" id="UP000247702"/>
    </source>
</evidence>
<feature type="region of interest" description="Disordered" evidence="6">
    <location>
        <begin position="1"/>
        <end position="75"/>
    </location>
</feature>
<feature type="transmembrane region" description="Helical" evidence="7">
    <location>
        <begin position="186"/>
        <end position="206"/>
    </location>
</feature>
<dbReference type="EMBL" id="BEXD01001258">
    <property type="protein sequence ID" value="GBB93201.1"/>
    <property type="molecule type" value="Genomic_DNA"/>
</dbReference>
<evidence type="ECO:0000256" key="2">
    <source>
        <dbReference type="ARBA" id="ARBA00022475"/>
    </source>
</evidence>
<evidence type="ECO:0000256" key="4">
    <source>
        <dbReference type="ARBA" id="ARBA00022989"/>
    </source>
</evidence>
<accession>A0A2Z6R899</accession>
<keyword evidence="2" id="KW-1003">Cell membrane</keyword>
<dbReference type="AlphaFoldDB" id="A0A2Z6R899"/>
<dbReference type="PANTHER" id="PTHR34187">
    <property type="entry name" value="FGR18P"/>
    <property type="match status" value="1"/>
</dbReference>
<reference evidence="9 10" key="1">
    <citation type="submission" date="2017-11" db="EMBL/GenBank/DDBJ databases">
        <title>The genome of Rhizophagus clarus HR1 reveals common genetic basis of auxotrophy among arbuscular mycorrhizal fungi.</title>
        <authorList>
            <person name="Kobayashi Y."/>
        </authorList>
    </citation>
    <scope>NUCLEOTIDE SEQUENCE [LARGE SCALE GENOMIC DNA]</scope>
    <source>
        <strain evidence="9 10">HR1</strain>
    </source>
</reference>